<dbReference type="RefSeq" id="WP_040049980.1">
    <property type="nucleotide sequence ID" value="NZ_FCNV02000010.1"/>
</dbReference>
<sequence>MQIYPLRPGFTAGDWFELAVQPGARFCIAIYHQGNDEDLTSVGGVAVQPGGSVRAEMKNGRIVFQSPGTLRPARFDEDWRWPVVSIKPNTSTLVSGAYVAIAYEVDANGQPLNDLGRRAAAHKPIFAGPPDSDSMALIIARPRKPSAAIAYVVPINTYHAYNSTGGGCYYGDPIHRTQPQTRVSLLRPGGGLGAQLGEPIDPYDPRSPRQQFTHWDAKFIRWLRTEGIACDFYTDHDLHRGTDLKLEQYRCMLSVGHHEYWSKEMREHVAHFIADGGNLAIFSGNTCFRPIDYADAPINGDYALMNRLGEKWPEYDESDLIGLSYGYGGGKYGVWKRLRGGWIKREREAIGFTVRDADHWVFAGTGLRNGQTFGAVDRLVGYEVDGVPPTPNGFVTLADTVRLTGWDMGGMGAMGVFQPDRNGSEKQGLVFNGGTTDWARVLMDKHAESRLIVDQITRNVVRRFIGLPPHHIVREDAFVGHASQAAQKIIVDTAA</sequence>
<evidence type="ECO:0000313" key="2">
    <source>
        <dbReference type="EMBL" id="SAL39951.1"/>
    </source>
</evidence>
<dbReference type="EMBL" id="FCNV02000010">
    <property type="protein sequence ID" value="SAL39951.1"/>
    <property type="molecule type" value="Genomic_DNA"/>
</dbReference>
<dbReference type="OrthoDB" id="505641at2"/>
<dbReference type="Proteomes" id="UP000198263">
    <property type="component" value="Unassembled WGS sequence"/>
</dbReference>
<accession>A0A658R1G9</accession>
<evidence type="ECO:0000313" key="3">
    <source>
        <dbReference type="Proteomes" id="UP000198263"/>
    </source>
</evidence>
<protein>
    <recommendedName>
        <fullName evidence="1">N,N-dimethylformamidase beta subunit-like C-terminal domain-containing protein</fullName>
    </recommendedName>
</protein>
<proteinExistence type="predicted"/>
<organism evidence="2 3">
    <name type="scientific">Caballeronia concitans</name>
    <dbReference type="NCBI Taxonomy" id="1777133"/>
    <lineage>
        <taxon>Bacteria</taxon>
        <taxon>Pseudomonadati</taxon>
        <taxon>Pseudomonadota</taxon>
        <taxon>Betaproteobacteria</taxon>
        <taxon>Burkholderiales</taxon>
        <taxon>Burkholderiaceae</taxon>
        <taxon>Caballeronia</taxon>
    </lineage>
</organism>
<feature type="domain" description="N,N-dimethylformamidase beta subunit-like C-terminal" evidence="1">
    <location>
        <begin position="74"/>
        <end position="443"/>
    </location>
</feature>
<evidence type="ECO:0000259" key="1">
    <source>
        <dbReference type="Pfam" id="PF20254"/>
    </source>
</evidence>
<comment type="caution">
    <text evidence="2">The sequence shown here is derived from an EMBL/GenBank/DDBJ whole genome shotgun (WGS) entry which is preliminary data.</text>
</comment>
<reference evidence="2 3" key="1">
    <citation type="submission" date="2016-01" db="EMBL/GenBank/DDBJ databases">
        <authorList>
            <person name="Peeters C."/>
        </authorList>
    </citation>
    <scope>NUCLEOTIDE SEQUENCE [LARGE SCALE GENOMIC DNA]</scope>
    <source>
        <strain evidence="2">LMG 29315</strain>
    </source>
</reference>
<dbReference type="SUPFAM" id="SSF52317">
    <property type="entry name" value="Class I glutamine amidotransferase-like"/>
    <property type="match status" value="1"/>
</dbReference>
<dbReference type="AlphaFoldDB" id="A0A658R1G9"/>
<gene>
    <name evidence="2" type="ORF">AWB72_04160</name>
</gene>
<dbReference type="InterPro" id="IPR029062">
    <property type="entry name" value="Class_I_gatase-like"/>
</dbReference>
<name>A0A658R1G9_9BURK</name>
<dbReference type="InterPro" id="IPR046540">
    <property type="entry name" value="DMFA2_C"/>
</dbReference>
<keyword evidence="3" id="KW-1185">Reference proteome</keyword>
<dbReference type="Pfam" id="PF20254">
    <property type="entry name" value="DMFA2_C"/>
    <property type="match status" value="1"/>
</dbReference>